<proteinExistence type="predicted"/>
<geneLocation type="mitochondrion" evidence="1"/>
<organism evidence="1">
    <name type="scientific">Utricularia reniformis</name>
    <dbReference type="NCBI Taxonomy" id="192314"/>
    <lineage>
        <taxon>Eukaryota</taxon>
        <taxon>Viridiplantae</taxon>
        <taxon>Streptophyta</taxon>
        <taxon>Embryophyta</taxon>
        <taxon>Tracheophyta</taxon>
        <taxon>Spermatophyta</taxon>
        <taxon>Magnoliopsida</taxon>
        <taxon>eudicotyledons</taxon>
        <taxon>Gunneridae</taxon>
        <taxon>Pentapetalae</taxon>
        <taxon>asterids</taxon>
        <taxon>lamiids</taxon>
        <taxon>Lamiales</taxon>
        <taxon>Lentibulariaceae</taxon>
        <taxon>Utricularia</taxon>
    </lineage>
</organism>
<dbReference type="AlphaFoldDB" id="A0A1Y0B1E9"/>
<keyword evidence="1" id="KW-0496">Mitochondrion</keyword>
<gene>
    <name evidence="1" type="ORF">AEK19_MT1018</name>
</gene>
<sequence>MLPYISSLKNELPKRLSFLCIILGRPSRTISDSTMIGKLGFQMSNLSLFQG</sequence>
<name>A0A1Y0B1E9_9LAMI</name>
<protein>
    <submittedName>
        <fullName evidence="1">Uncharacterized protein</fullName>
    </submittedName>
</protein>
<accession>A0A1Y0B1E9</accession>
<dbReference type="EMBL" id="KY774314">
    <property type="protein sequence ID" value="ART31240.1"/>
    <property type="molecule type" value="Genomic_DNA"/>
</dbReference>
<evidence type="ECO:0000313" key="1">
    <source>
        <dbReference type="EMBL" id="ART31240.1"/>
    </source>
</evidence>
<reference evidence="1" key="1">
    <citation type="submission" date="2017-03" db="EMBL/GenBank/DDBJ databases">
        <title>The mitochondrial genome of the carnivorous plant Utricularia reniformis (Lentibulariaceae): structure, comparative analysis and evolutionary landmarks.</title>
        <authorList>
            <person name="Silva S.R."/>
            <person name="Alvarenga D.O."/>
            <person name="Michael T.P."/>
            <person name="Miranda V.F.O."/>
            <person name="Varani A.M."/>
        </authorList>
    </citation>
    <scope>NUCLEOTIDE SEQUENCE</scope>
</reference>